<dbReference type="OrthoDB" id="5570653at2"/>
<sequence>MEVVFLRSFLQDIKKINDKKLKGKLQELITNIENSDSLESIENIRKMKGHTSAYRWRFGNYRVGFYKSENKIELARLAKRNDIYKLFP</sequence>
<keyword evidence="2" id="KW-0255">Endonuclease</keyword>
<dbReference type="AlphaFoldDB" id="A0A1M6DUX0"/>
<dbReference type="PANTHER" id="PTHR38813">
    <property type="match status" value="1"/>
</dbReference>
<evidence type="ECO:0000313" key="2">
    <source>
        <dbReference type="EMBL" id="SHI76975.1"/>
    </source>
</evidence>
<dbReference type="InterPro" id="IPR035093">
    <property type="entry name" value="RelE/ParE_toxin_dom_sf"/>
</dbReference>
<evidence type="ECO:0000313" key="3">
    <source>
        <dbReference type="Proteomes" id="UP000184335"/>
    </source>
</evidence>
<reference evidence="2 3" key="1">
    <citation type="submission" date="2016-11" db="EMBL/GenBank/DDBJ databases">
        <authorList>
            <person name="Jaros S."/>
            <person name="Januszkiewicz K."/>
            <person name="Wedrychowicz H."/>
        </authorList>
    </citation>
    <scope>NUCLEOTIDE SEQUENCE [LARGE SCALE GENOMIC DNA]</scope>
    <source>
        <strain evidence="2 3">DSM 25479</strain>
    </source>
</reference>
<dbReference type="InterPro" id="IPR052747">
    <property type="entry name" value="TA_system_RelE_toxin"/>
</dbReference>
<dbReference type="EMBL" id="FQYI01000004">
    <property type="protein sequence ID" value="SHI76975.1"/>
    <property type="molecule type" value="Genomic_DNA"/>
</dbReference>
<dbReference type="SUPFAM" id="SSF143011">
    <property type="entry name" value="RelE-like"/>
    <property type="match status" value="1"/>
</dbReference>
<organism evidence="2 3">
    <name type="scientific">Cruoricaptor ignavus</name>
    <dbReference type="NCBI Taxonomy" id="1118202"/>
    <lineage>
        <taxon>Bacteria</taxon>
        <taxon>Pseudomonadati</taxon>
        <taxon>Bacteroidota</taxon>
        <taxon>Flavobacteriia</taxon>
        <taxon>Flavobacteriales</taxon>
        <taxon>Weeksellaceae</taxon>
        <taxon>Cruoricaptor</taxon>
    </lineage>
</organism>
<dbReference type="STRING" id="1118202.SAMN05443429_104104"/>
<keyword evidence="2" id="KW-0378">Hydrolase</keyword>
<accession>A0A1M6DUX0</accession>
<keyword evidence="3" id="KW-1185">Reference proteome</keyword>
<gene>
    <name evidence="2" type="ORF">SAMN05443429_104104</name>
</gene>
<protein>
    <submittedName>
        <fullName evidence="2">mRNA-degrading endonuclease RelE, toxin component of the RelBE toxin-antitoxin system</fullName>
    </submittedName>
</protein>
<name>A0A1M6DUX0_9FLAO</name>
<dbReference type="GO" id="GO:0004519">
    <property type="term" value="F:endonuclease activity"/>
    <property type="evidence" value="ECO:0007669"/>
    <property type="project" value="UniProtKB-KW"/>
</dbReference>
<dbReference type="Pfam" id="PF05016">
    <property type="entry name" value="ParE_toxin"/>
    <property type="match status" value="1"/>
</dbReference>
<dbReference type="InterPro" id="IPR007712">
    <property type="entry name" value="RelE/ParE_toxin"/>
</dbReference>
<keyword evidence="1" id="KW-1277">Toxin-antitoxin system</keyword>
<evidence type="ECO:0000256" key="1">
    <source>
        <dbReference type="ARBA" id="ARBA00022649"/>
    </source>
</evidence>
<keyword evidence="2" id="KW-0540">Nuclease</keyword>
<dbReference type="PANTHER" id="PTHR38813:SF1">
    <property type="entry name" value="TOXIN RELE1-RELATED"/>
    <property type="match status" value="1"/>
</dbReference>
<proteinExistence type="predicted"/>
<dbReference type="Proteomes" id="UP000184335">
    <property type="component" value="Unassembled WGS sequence"/>
</dbReference>
<dbReference type="Gene3D" id="3.30.2310.20">
    <property type="entry name" value="RelE-like"/>
    <property type="match status" value="1"/>
</dbReference>